<feature type="transmembrane region" description="Helical" evidence="1">
    <location>
        <begin position="20"/>
        <end position="38"/>
    </location>
</feature>
<feature type="domain" description="TadE-like" evidence="2">
    <location>
        <begin position="17"/>
        <end position="59"/>
    </location>
</feature>
<dbReference type="Pfam" id="PF07811">
    <property type="entry name" value="TadE"/>
    <property type="match status" value="1"/>
</dbReference>
<organism evidence="3 4">
    <name type="scientific">Parerythrobacter jejuensis</name>
    <dbReference type="NCBI Taxonomy" id="795812"/>
    <lineage>
        <taxon>Bacteria</taxon>
        <taxon>Pseudomonadati</taxon>
        <taxon>Pseudomonadota</taxon>
        <taxon>Alphaproteobacteria</taxon>
        <taxon>Sphingomonadales</taxon>
        <taxon>Erythrobacteraceae</taxon>
        <taxon>Parerythrobacter</taxon>
    </lineage>
</organism>
<proteinExistence type="predicted"/>
<keyword evidence="4" id="KW-1185">Reference proteome</keyword>
<dbReference type="EMBL" id="WTYE01000001">
    <property type="protein sequence ID" value="MXP32763.1"/>
    <property type="molecule type" value="Genomic_DNA"/>
</dbReference>
<dbReference type="AlphaFoldDB" id="A0A845AUB3"/>
<keyword evidence="1" id="KW-0472">Membrane</keyword>
<evidence type="ECO:0000313" key="4">
    <source>
        <dbReference type="Proteomes" id="UP000446786"/>
    </source>
</evidence>
<evidence type="ECO:0000259" key="2">
    <source>
        <dbReference type="Pfam" id="PF07811"/>
    </source>
</evidence>
<protein>
    <submittedName>
        <fullName evidence="3">Pilus assembly protein</fullName>
    </submittedName>
</protein>
<comment type="caution">
    <text evidence="3">The sequence shown here is derived from an EMBL/GenBank/DDBJ whole genome shotgun (WGS) entry which is preliminary data.</text>
</comment>
<keyword evidence="1" id="KW-1133">Transmembrane helix</keyword>
<accession>A0A845AUB3</accession>
<sequence>MSKLTSLLRDIARDQTGVTVIEFGYCMPIFAIMLMGMFDVGFQIYAGSVLQGAVQAAARASTLESGGTNANALDTMVTDRVQQVIPGATLTFTRKNYATFSDVGLAEDFTDTVGAEDGICNNGEPFEDLNGNGNWDADRGADGLGGARDAVLYGATATFDRVFPFHEFAGIPAQITIDSSTVLRNQPFNEQGSRDPVIGACT</sequence>
<gene>
    <name evidence="3" type="ORF">GRI94_13110</name>
</gene>
<dbReference type="Proteomes" id="UP000446786">
    <property type="component" value="Unassembled WGS sequence"/>
</dbReference>
<evidence type="ECO:0000256" key="1">
    <source>
        <dbReference type="SAM" id="Phobius"/>
    </source>
</evidence>
<reference evidence="3 4" key="1">
    <citation type="submission" date="2019-12" db="EMBL/GenBank/DDBJ databases">
        <title>Genomic-based taxomic classification of the family Erythrobacteraceae.</title>
        <authorList>
            <person name="Xu L."/>
        </authorList>
    </citation>
    <scope>NUCLEOTIDE SEQUENCE [LARGE SCALE GENOMIC DNA]</scope>
    <source>
        <strain evidence="3 4">JCM 16677</strain>
    </source>
</reference>
<dbReference type="RefSeq" id="WP_160780073.1">
    <property type="nucleotide sequence ID" value="NZ_BAAAZF010000001.1"/>
</dbReference>
<dbReference type="OrthoDB" id="7306064at2"/>
<dbReference type="InterPro" id="IPR012495">
    <property type="entry name" value="TadE-like_dom"/>
</dbReference>
<keyword evidence="1" id="KW-0812">Transmembrane</keyword>
<name>A0A845AUB3_9SPHN</name>
<evidence type="ECO:0000313" key="3">
    <source>
        <dbReference type="EMBL" id="MXP32763.1"/>
    </source>
</evidence>